<accession>A0ABM1NJG5</accession>
<dbReference type="InterPro" id="IPR001179">
    <property type="entry name" value="PPIase_FKBP_dom"/>
</dbReference>
<feature type="compositionally biased region" description="Basic and acidic residues" evidence="6">
    <location>
        <begin position="263"/>
        <end position="313"/>
    </location>
</feature>
<evidence type="ECO:0000259" key="7">
    <source>
        <dbReference type="PROSITE" id="PS50059"/>
    </source>
</evidence>
<feature type="compositionally biased region" description="Acidic residues" evidence="6">
    <location>
        <begin position="174"/>
        <end position="183"/>
    </location>
</feature>
<dbReference type="Gene3D" id="3.10.50.40">
    <property type="match status" value="1"/>
</dbReference>
<dbReference type="Pfam" id="PF17800">
    <property type="entry name" value="NPL"/>
    <property type="match status" value="1"/>
</dbReference>
<dbReference type="GeneID" id="108569789"/>
<dbReference type="RefSeq" id="XP_017786965.1">
    <property type="nucleotide sequence ID" value="XM_017931476.1"/>
</dbReference>
<dbReference type="PROSITE" id="PS50059">
    <property type="entry name" value="FKBP_PPIASE"/>
    <property type="match status" value="1"/>
</dbReference>
<dbReference type="PANTHER" id="PTHR43811">
    <property type="entry name" value="FKBP-TYPE PEPTIDYL-PROLYL CIS-TRANS ISOMERASE FKPA"/>
    <property type="match status" value="1"/>
</dbReference>
<dbReference type="PANTHER" id="PTHR43811:SF19">
    <property type="entry name" value="39 KDA FK506-BINDING NUCLEAR PROTEIN"/>
    <property type="match status" value="1"/>
</dbReference>
<dbReference type="PIRSF" id="PIRSF001473">
    <property type="entry name" value="FK506-bp_FPR3"/>
    <property type="match status" value="1"/>
</dbReference>
<evidence type="ECO:0000256" key="6">
    <source>
        <dbReference type="SAM" id="MobiDB-lite"/>
    </source>
</evidence>
<evidence type="ECO:0000313" key="9">
    <source>
        <dbReference type="RefSeq" id="XP_017786965.1"/>
    </source>
</evidence>
<evidence type="ECO:0000256" key="3">
    <source>
        <dbReference type="ARBA" id="ARBA00023235"/>
    </source>
</evidence>
<evidence type="ECO:0000313" key="8">
    <source>
        <dbReference type="Proteomes" id="UP000695000"/>
    </source>
</evidence>
<feature type="compositionally biased region" description="Acidic residues" evidence="6">
    <location>
        <begin position="190"/>
        <end position="253"/>
    </location>
</feature>
<protein>
    <recommendedName>
        <fullName evidence="4">FK506-binding protein</fullName>
        <ecNumber evidence="4">5.2.1.8</ecNumber>
    </recommendedName>
</protein>
<evidence type="ECO:0000256" key="2">
    <source>
        <dbReference type="ARBA" id="ARBA00023110"/>
    </source>
</evidence>
<dbReference type="Gene3D" id="2.60.120.340">
    <property type="entry name" value="Nucleoplasmin core domain"/>
    <property type="match status" value="1"/>
</dbReference>
<dbReference type="InterPro" id="IPR023566">
    <property type="entry name" value="PPIase_Fpr3/Fpr4-like"/>
</dbReference>
<sequence>MFWGLIMEPQKRYSQTVHRSFHISMAALDLCSCTDEPVQVMCGFENRKYLLCTLQKDKILQVPLDVNFEVGDQISFITNGESHVHLTGYLNEDFNLDEEDIEEEEDDDEQELDVSQSNIVSGKRAKKMCSNSLQLSSNSLAQKINVKLNALAQKDAPPAKKSKTMQLLDSVNSQDDDDSDDSDVNLSDILNEDDDEDEDESNVQEEGEEDDDDDEDGAEEEDDDEDGAEEDDDDDEEEEEEDDDDDDDDEEEDVKPKMNGTAKDAKKNKVAEVTGKKQKEQQVKQEKNQQQQQEKKGDKKQQQQQEKKEVAQKKKIEGGVLIEDMKVGNGKVAQKGKTVQVYYEGRFKTNNKVFDSTTKGAGFKFRLGKQEVIKGWDAGVAGMKVGGKRRIVCPPHMAYGPKGSPPVIPPNSTLVFEVELKNVH</sequence>
<comment type="similarity">
    <text evidence="4">Belongs to the FKBP-type PPIase family.</text>
</comment>
<evidence type="ECO:0000256" key="4">
    <source>
        <dbReference type="PIRNR" id="PIRNR001473"/>
    </source>
</evidence>
<dbReference type="EC" id="5.2.1.8" evidence="4"/>
<gene>
    <name evidence="9" type="primary">LOC108569789</name>
</gene>
<dbReference type="Proteomes" id="UP000695000">
    <property type="component" value="Unplaced"/>
</dbReference>
<dbReference type="Pfam" id="PF00254">
    <property type="entry name" value="FKBP_C"/>
    <property type="match status" value="1"/>
</dbReference>
<keyword evidence="2 4" id="KW-0697">Rotamase</keyword>
<dbReference type="InterPro" id="IPR041232">
    <property type="entry name" value="NPL"/>
</dbReference>
<evidence type="ECO:0000256" key="5">
    <source>
        <dbReference type="PROSITE-ProRule" id="PRU00277"/>
    </source>
</evidence>
<proteinExistence type="inferred from homology"/>
<name>A0ABM1NJG5_NICVS</name>
<keyword evidence="8" id="KW-1185">Reference proteome</keyword>
<evidence type="ECO:0000256" key="1">
    <source>
        <dbReference type="ARBA" id="ARBA00000971"/>
    </source>
</evidence>
<dbReference type="SUPFAM" id="SSF54534">
    <property type="entry name" value="FKBP-like"/>
    <property type="match status" value="1"/>
</dbReference>
<comment type="catalytic activity">
    <reaction evidence="1 4 5">
        <text>[protein]-peptidylproline (omega=180) = [protein]-peptidylproline (omega=0)</text>
        <dbReference type="Rhea" id="RHEA:16237"/>
        <dbReference type="Rhea" id="RHEA-COMP:10747"/>
        <dbReference type="Rhea" id="RHEA-COMP:10748"/>
        <dbReference type="ChEBI" id="CHEBI:83833"/>
        <dbReference type="ChEBI" id="CHEBI:83834"/>
        <dbReference type="EC" id="5.2.1.8"/>
    </reaction>
</comment>
<feature type="region of interest" description="Disordered" evidence="6">
    <location>
        <begin position="155"/>
        <end position="313"/>
    </location>
</feature>
<reference evidence="9" key="1">
    <citation type="submission" date="2025-08" db="UniProtKB">
        <authorList>
            <consortium name="RefSeq"/>
        </authorList>
    </citation>
    <scope>IDENTIFICATION</scope>
    <source>
        <tissue evidence="9">Whole Larva</tissue>
    </source>
</reference>
<feature type="domain" description="PPIase FKBP-type" evidence="7">
    <location>
        <begin position="336"/>
        <end position="424"/>
    </location>
</feature>
<dbReference type="InterPro" id="IPR046357">
    <property type="entry name" value="PPIase_dom_sf"/>
</dbReference>
<organism evidence="8 9">
    <name type="scientific">Nicrophorus vespilloides</name>
    <name type="common">Boreal carrion beetle</name>
    <dbReference type="NCBI Taxonomy" id="110193"/>
    <lineage>
        <taxon>Eukaryota</taxon>
        <taxon>Metazoa</taxon>
        <taxon>Ecdysozoa</taxon>
        <taxon>Arthropoda</taxon>
        <taxon>Hexapoda</taxon>
        <taxon>Insecta</taxon>
        <taxon>Pterygota</taxon>
        <taxon>Neoptera</taxon>
        <taxon>Endopterygota</taxon>
        <taxon>Coleoptera</taxon>
        <taxon>Polyphaga</taxon>
        <taxon>Staphyliniformia</taxon>
        <taxon>Silphidae</taxon>
        <taxon>Nicrophorinae</taxon>
        <taxon>Nicrophorus</taxon>
    </lineage>
</organism>
<keyword evidence="3 4" id="KW-0413">Isomerase</keyword>